<gene>
    <name evidence="1" type="ORF">CDL15_Pgr026267</name>
</gene>
<reference evidence="2" key="1">
    <citation type="journal article" date="2017" name="Plant J.">
        <title>The pomegranate (Punica granatum L.) genome and the genomics of punicalagin biosynthesis.</title>
        <authorList>
            <person name="Qin G."/>
            <person name="Xu C."/>
            <person name="Ming R."/>
            <person name="Tang H."/>
            <person name="Guyot R."/>
            <person name="Kramer E.M."/>
            <person name="Hu Y."/>
            <person name="Yi X."/>
            <person name="Qi Y."/>
            <person name="Xu X."/>
            <person name="Gao Z."/>
            <person name="Pan H."/>
            <person name="Jian J."/>
            <person name="Tian Y."/>
            <person name="Yue Z."/>
            <person name="Xu Y."/>
        </authorList>
    </citation>
    <scope>NUCLEOTIDE SEQUENCE [LARGE SCALE GENOMIC DNA]</scope>
    <source>
        <strain evidence="2">cv. Dabenzi</strain>
    </source>
</reference>
<comment type="caution">
    <text evidence="1">The sequence shown here is derived from an EMBL/GenBank/DDBJ whole genome shotgun (WGS) entry which is preliminary data.</text>
</comment>
<protein>
    <recommendedName>
        <fullName evidence="3">Extensin-like</fullName>
    </recommendedName>
</protein>
<proteinExistence type="predicted"/>
<dbReference type="EMBL" id="MTKT01000676">
    <property type="protein sequence ID" value="OWM89104.1"/>
    <property type="molecule type" value="Genomic_DNA"/>
</dbReference>
<dbReference type="Proteomes" id="UP000197138">
    <property type="component" value="Unassembled WGS sequence"/>
</dbReference>
<dbReference type="AlphaFoldDB" id="A0A218XVX8"/>
<organism evidence="1 2">
    <name type="scientific">Punica granatum</name>
    <name type="common">Pomegranate</name>
    <dbReference type="NCBI Taxonomy" id="22663"/>
    <lineage>
        <taxon>Eukaryota</taxon>
        <taxon>Viridiplantae</taxon>
        <taxon>Streptophyta</taxon>
        <taxon>Embryophyta</taxon>
        <taxon>Tracheophyta</taxon>
        <taxon>Spermatophyta</taxon>
        <taxon>Magnoliopsida</taxon>
        <taxon>eudicotyledons</taxon>
        <taxon>Gunneridae</taxon>
        <taxon>Pentapetalae</taxon>
        <taxon>rosids</taxon>
        <taxon>malvids</taxon>
        <taxon>Myrtales</taxon>
        <taxon>Lythraceae</taxon>
        <taxon>Punica</taxon>
    </lineage>
</organism>
<sequence length="93" mass="10173">MTYVLAVYPVTDPLPPPPTPTAVPLPPVAFMSADSTVHAPSPLAMLMQPPVYTVLPPTVYTVMSASAPTYTIEPFPFQTHNLTWASPIKLYRY</sequence>
<accession>A0A218XVX8</accession>
<evidence type="ECO:0000313" key="2">
    <source>
        <dbReference type="Proteomes" id="UP000197138"/>
    </source>
</evidence>
<evidence type="ECO:0008006" key="3">
    <source>
        <dbReference type="Google" id="ProtNLM"/>
    </source>
</evidence>
<evidence type="ECO:0000313" key="1">
    <source>
        <dbReference type="EMBL" id="OWM89104.1"/>
    </source>
</evidence>
<name>A0A218XVX8_PUNGR</name>